<evidence type="ECO:0008006" key="4">
    <source>
        <dbReference type="Google" id="ProtNLM"/>
    </source>
</evidence>
<feature type="transmembrane region" description="Helical" evidence="1">
    <location>
        <begin position="59"/>
        <end position="80"/>
    </location>
</feature>
<accession>A0ABY6YZF1</accession>
<keyword evidence="3" id="KW-1185">Reference proteome</keyword>
<feature type="transmembrane region" description="Helical" evidence="1">
    <location>
        <begin position="131"/>
        <end position="151"/>
    </location>
</feature>
<evidence type="ECO:0000313" key="2">
    <source>
        <dbReference type="EMBL" id="WAH35459.1"/>
    </source>
</evidence>
<evidence type="ECO:0000313" key="3">
    <source>
        <dbReference type="Proteomes" id="UP001164803"/>
    </source>
</evidence>
<feature type="transmembrane region" description="Helical" evidence="1">
    <location>
        <begin position="276"/>
        <end position="294"/>
    </location>
</feature>
<name>A0ABY6YZF1_9BACL</name>
<reference evidence="2" key="1">
    <citation type="submission" date="2022-08" db="EMBL/GenBank/DDBJ databases">
        <title>Alicyclobacillus dauci DSM2870, complete genome.</title>
        <authorList>
            <person name="Wang Q."/>
            <person name="Cai R."/>
            <person name="Wang Z."/>
        </authorList>
    </citation>
    <scope>NUCLEOTIDE SEQUENCE</scope>
    <source>
        <strain evidence="2">DSM 28700</strain>
    </source>
</reference>
<feature type="transmembrane region" description="Helical" evidence="1">
    <location>
        <begin position="101"/>
        <end position="125"/>
    </location>
</feature>
<feature type="transmembrane region" description="Helical" evidence="1">
    <location>
        <begin position="235"/>
        <end position="256"/>
    </location>
</feature>
<dbReference type="Proteomes" id="UP001164803">
    <property type="component" value="Chromosome"/>
</dbReference>
<gene>
    <name evidence="2" type="ORF">NZD86_14270</name>
</gene>
<keyword evidence="1" id="KW-0812">Transmembrane</keyword>
<feature type="transmembrane region" description="Helical" evidence="1">
    <location>
        <begin position="20"/>
        <end position="39"/>
    </location>
</feature>
<keyword evidence="1" id="KW-1133">Transmembrane helix</keyword>
<proteinExistence type="predicted"/>
<dbReference type="RefSeq" id="WP_268042735.1">
    <property type="nucleotide sequence ID" value="NZ_CP104064.1"/>
</dbReference>
<dbReference type="EMBL" id="CP104064">
    <property type="protein sequence ID" value="WAH35459.1"/>
    <property type="molecule type" value="Genomic_DNA"/>
</dbReference>
<organism evidence="2 3">
    <name type="scientific">Alicyclobacillus dauci</name>
    <dbReference type="NCBI Taxonomy" id="1475485"/>
    <lineage>
        <taxon>Bacteria</taxon>
        <taxon>Bacillati</taxon>
        <taxon>Bacillota</taxon>
        <taxon>Bacilli</taxon>
        <taxon>Bacillales</taxon>
        <taxon>Alicyclobacillaceae</taxon>
        <taxon>Alicyclobacillus</taxon>
    </lineage>
</organism>
<protein>
    <recommendedName>
        <fullName evidence="4">ABC-2 family transporter protein</fullName>
    </recommendedName>
</protein>
<sequence>MRFSFYSALVFKEWRQQRWYLVAGMVLLSLSPLVGLLESRGESPQLTRMNAEQLNFPGLGYLVLVFSVGLALVSLSEMYTDNSLQIFSEPVPFGAVLKAKFCMGIAIVLASQTGTILWFGITLAIQHALGPFMSIFGFWLTSITVGLSFYAVTYVMVLIVRPLVFSILLTSAVVVSPLFVAEWFVSPWTRYFPDGSSERHLPEWGVQVYNVIRDISPYGVIHPDRSYMVHSPMNYVAHGLEPIVWPIVSFLLVLWVSRRKSRLVWGNSSIQPRVQIMVRLFSTLSAAAILQSYVLHIEATAWEFKLVVAVLLWACSYLLSHAFTSYIDDRRVRKKPKGLLSQRWAKR</sequence>
<feature type="transmembrane region" description="Helical" evidence="1">
    <location>
        <begin position="306"/>
        <end position="327"/>
    </location>
</feature>
<feature type="transmembrane region" description="Helical" evidence="1">
    <location>
        <begin position="163"/>
        <end position="185"/>
    </location>
</feature>
<evidence type="ECO:0000256" key="1">
    <source>
        <dbReference type="SAM" id="Phobius"/>
    </source>
</evidence>
<keyword evidence="1" id="KW-0472">Membrane</keyword>